<comment type="caution">
    <text evidence="5">The sequence shown here is derived from an EMBL/GenBank/DDBJ whole genome shotgun (WGS) entry which is preliminary data.</text>
</comment>
<keyword evidence="6" id="KW-1185">Reference proteome</keyword>
<organism evidence="5 6">
    <name type="scientific">Hibiscus sabdariffa</name>
    <name type="common">roselle</name>
    <dbReference type="NCBI Taxonomy" id="183260"/>
    <lineage>
        <taxon>Eukaryota</taxon>
        <taxon>Viridiplantae</taxon>
        <taxon>Streptophyta</taxon>
        <taxon>Embryophyta</taxon>
        <taxon>Tracheophyta</taxon>
        <taxon>Spermatophyta</taxon>
        <taxon>Magnoliopsida</taxon>
        <taxon>eudicotyledons</taxon>
        <taxon>Gunneridae</taxon>
        <taxon>Pentapetalae</taxon>
        <taxon>rosids</taxon>
        <taxon>malvids</taxon>
        <taxon>Malvales</taxon>
        <taxon>Malvaceae</taxon>
        <taxon>Malvoideae</taxon>
        <taxon>Hibiscus</taxon>
    </lineage>
</organism>
<dbReference type="Proteomes" id="UP001396334">
    <property type="component" value="Unassembled WGS sequence"/>
</dbReference>
<keyword evidence="4" id="KW-0539">Nucleus</keyword>
<dbReference type="EMBL" id="JBBPBN010000005">
    <property type="protein sequence ID" value="KAK9036867.1"/>
    <property type="molecule type" value="Genomic_DNA"/>
</dbReference>
<comment type="subcellular location">
    <subcellularLocation>
        <location evidence="2">Cytoplasm</location>
    </subcellularLocation>
    <subcellularLocation>
        <location evidence="1">Nucleus</location>
    </subcellularLocation>
</comment>
<dbReference type="InterPro" id="IPR044159">
    <property type="entry name" value="IQM"/>
</dbReference>
<evidence type="ECO:0000256" key="1">
    <source>
        <dbReference type="ARBA" id="ARBA00004123"/>
    </source>
</evidence>
<dbReference type="PANTHER" id="PTHR31250">
    <property type="entry name" value="IQ DOMAIN-CONTAINING PROTEIN IQM3"/>
    <property type="match status" value="1"/>
</dbReference>
<accession>A0ABR2THA5</accession>
<evidence type="ECO:0000256" key="4">
    <source>
        <dbReference type="ARBA" id="ARBA00023242"/>
    </source>
</evidence>
<reference evidence="5 6" key="1">
    <citation type="journal article" date="2024" name="G3 (Bethesda)">
        <title>Genome assembly of Hibiscus sabdariffa L. provides insights into metabolisms of medicinal natural products.</title>
        <authorList>
            <person name="Kim T."/>
        </authorList>
    </citation>
    <scope>NUCLEOTIDE SEQUENCE [LARGE SCALE GENOMIC DNA]</scope>
    <source>
        <strain evidence="5">TK-2024</strain>
        <tissue evidence="5">Old leaves</tissue>
    </source>
</reference>
<evidence type="ECO:0000313" key="5">
    <source>
        <dbReference type="EMBL" id="KAK9036867.1"/>
    </source>
</evidence>
<protein>
    <submittedName>
        <fullName evidence="5">Uncharacterized protein</fullName>
    </submittedName>
</protein>
<evidence type="ECO:0000256" key="3">
    <source>
        <dbReference type="ARBA" id="ARBA00022490"/>
    </source>
</evidence>
<dbReference type="PANTHER" id="PTHR31250:SF27">
    <property type="entry name" value="IQ DOMAIN-CONTAINING PROTEIN IQM5"/>
    <property type="match status" value="1"/>
</dbReference>
<evidence type="ECO:0000313" key="6">
    <source>
        <dbReference type="Proteomes" id="UP001396334"/>
    </source>
</evidence>
<keyword evidence="3" id="KW-0963">Cytoplasm</keyword>
<gene>
    <name evidence="5" type="ORF">V6N11_021791</name>
</gene>
<proteinExistence type="predicted"/>
<sequence>MIPYENMNTSDDVIAESCRNVNGNGMLLTSNSLSKKDWNSDLSKAGKGLSMDEKARKLALQHWLEAIDHRHRFGLMAIIFNFIMQNGFTMKLKNPSFTGFIKEKVKKSNLKIGIGQSFNNNASGTLVQ</sequence>
<evidence type="ECO:0000256" key="2">
    <source>
        <dbReference type="ARBA" id="ARBA00004496"/>
    </source>
</evidence>
<name>A0ABR2THA5_9ROSI</name>